<proteinExistence type="predicted"/>
<dbReference type="EMBL" id="JAMKOV010000003">
    <property type="protein sequence ID" value="KAI8041335.1"/>
    <property type="molecule type" value="Genomic_DNA"/>
</dbReference>
<gene>
    <name evidence="1" type="ORF">M5D96_005592</name>
</gene>
<name>A0A9P9YQJ8_9MUSC</name>
<organism evidence="1 2">
    <name type="scientific">Drosophila gunungcola</name>
    <name type="common">fruit fly</name>
    <dbReference type="NCBI Taxonomy" id="103775"/>
    <lineage>
        <taxon>Eukaryota</taxon>
        <taxon>Metazoa</taxon>
        <taxon>Ecdysozoa</taxon>
        <taxon>Arthropoda</taxon>
        <taxon>Hexapoda</taxon>
        <taxon>Insecta</taxon>
        <taxon>Pterygota</taxon>
        <taxon>Neoptera</taxon>
        <taxon>Endopterygota</taxon>
        <taxon>Diptera</taxon>
        <taxon>Brachycera</taxon>
        <taxon>Muscomorpha</taxon>
        <taxon>Ephydroidea</taxon>
        <taxon>Drosophilidae</taxon>
        <taxon>Drosophila</taxon>
        <taxon>Sophophora</taxon>
    </lineage>
</organism>
<protein>
    <submittedName>
        <fullName evidence="1">Uncharacterized protein</fullName>
    </submittedName>
</protein>
<sequence>MRHVDTGRRTGHFHEVKPDHGIRRWMWKWMWMSGGPGS</sequence>
<evidence type="ECO:0000313" key="1">
    <source>
        <dbReference type="EMBL" id="KAI8041335.1"/>
    </source>
</evidence>
<keyword evidence="2" id="KW-1185">Reference proteome</keyword>
<evidence type="ECO:0000313" key="2">
    <source>
        <dbReference type="Proteomes" id="UP001059596"/>
    </source>
</evidence>
<accession>A0A9P9YQJ8</accession>
<dbReference type="Proteomes" id="UP001059596">
    <property type="component" value="Unassembled WGS sequence"/>
</dbReference>
<comment type="caution">
    <text evidence="1">The sequence shown here is derived from an EMBL/GenBank/DDBJ whole genome shotgun (WGS) entry which is preliminary data.</text>
</comment>
<dbReference type="AlphaFoldDB" id="A0A9P9YQJ8"/>
<reference evidence="1" key="1">
    <citation type="journal article" date="2023" name="Genome Biol. Evol.">
        <title>Long-read-based Genome Assembly of Drosophila gunungcola Reveals Fewer Chemosensory Genes in Flower-breeding Species.</title>
        <authorList>
            <person name="Negi A."/>
            <person name="Liao B.Y."/>
            <person name="Yeh S.D."/>
        </authorList>
    </citation>
    <scope>NUCLEOTIDE SEQUENCE</scope>
    <source>
        <strain evidence="1">Sukarami</strain>
    </source>
</reference>